<accession>A0A2Z2HMR4</accession>
<evidence type="ECO:0000313" key="2">
    <source>
        <dbReference type="Proteomes" id="UP000249949"/>
    </source>
</evidence>
<proteinExistence type="predicted"/>
<dbReference type="GeneID" id="32900966"/>
<evidence type="ECO:0000313" key="1">
    <source>
        <dbReference type="EMBL" id="ARS64096.1"/>
    </source>
</evidence>
<dbReference type="EMBL" id="CP021324">
    <property type="protein sequence ID" value="ARS64096.1"/>
    <property type="molecule type" value="Genomic_DNA"/>
</dbReference>
<dbReference type="OrthoDB" id="9692at2157"/>
<dbReference type="RefSeq" id="WP_086907267.1">
    <property type="nucleotide sequence ID" value="NZ_CP021324.1"/>
</dbReference>
<keyword evidence="2" id="KW-1185">Reference proteome</keyword>
<sequence length="153" mass="17480">MGTWKLDFEDGYYRIFDSSKLITGYFDPDFGNLSSSENPDDVILSKIKNHDKISGGMIMIPLVKFKLFDTDLNTNLSNVQQNVSRVSEHLRKWDNFLSKINNSSHFVGISHTDQDMLTITFPIKFSKLTPLENSDLIKELSSTLKLLEDSNLL</sequence>
<name>A0A2Z2HMR4_9ARCH</name>
<reference evidence="1 2" key="1">
    <citation type="journal article" date="2017" name="Environ. Microbiol.">
        <title>Genome and epigenome of a novel marine Thaumarchaeota strain suggest viral infection, phosphorothioation DNA modification and multiple restriction systems.</title>
        <authorList>
            <person name="Ahlgren N.A."/>
            <person name="Chen Y."/>
            <person name="Needham D.M."/>
            <person name="Parada A.E."/>
            <person name="Sachdeva R."/>
            <person name="Trinh V."/>
            <person name="Chen T."/>
            <person name="Fuhrman J.A."/>
        </authorList>
    </citation>
    <scope>NUCLEOTIDE SEQUENCE [LARGE SCALE GENOMIC DNA]</scope>
    <source>
        <strain evidence="1 2">SPOT01</strain>
    </source>
</reference>
<organism evidence="1 2">
    <name type="scientific">Candidatus Nitrosomarinus catalinensis</name>
    <dbReference type="NCBI Taxonomy" id="1898749"/>
    <lineage>
        <taxon>Archaea</taxon>
        <taxon>Nitrososphaerota</taxon>
        <taxon>Nitrososphaeria</taxon>
        <taxon>Nitrosopumilales</taxon>
        <taxon>Nitrosopumilaceae</taxon>
        <taxon>Candidatus Nitrosomarinus</taxon>
    </lineage>
</organism>
<dbReference type="KEGG" id="nct:NMSP_0473"/>
<dbReference type="AlphaFoldDB" id="A0A2Z2HMR4"/>
<dbReference type="Proteomes" id="UP000249949">
    <property type="component" value="Chromosome"/>
</dbReference>
<protein>
    <submittedName>
        <fullName evidence="1">Uncharacterized protein</fullName>
    </submittedName>
</protein>
<gene>
    <name evidence="1" type="ORF">NMSP_0473</name>
</gene>